<dbReference type="InterPro" id="IPR013087">
    <property type="entry name" value="Znf_C2H2_type"/>
</dbReference>
<keyword evidence="13" id="KW-1185">Reference proteome</keyword>
<comment type="caution">
    <text evidence="12">The sequence shown here is derived from an EMBL/GenBank/DDBJ whole genome shotgun (WGS) entry which is preliminary data.</text>
</comment>
<dbReference type="AlphaFoldDB" id="A0A068S1I4"/>
<dbReference type="PROSITE" id="PS00028">
    <property type="entry name" value="ZINC_FINGER_C2H2_1"/>
    <property type="match status" value="3"/>
</dbReference>
<feature type="compositionally biased region" description="Polar residues" evidence="10">
    <location>
        <begin position="276"/>
        <end position="288"/>
    </location>
</feature>
<feature type="region of interest" description="Disordered" evidence="10">
    <location>
        <begin position="197"/>
        <end position="218"/>
    </location>
</feature>
<feature type="compositionally biased region" description="Low complexity" evidence="10">
    <location>
        <begin position="536"/>
        <end position="547"/>
    </location>
</feature>
<dbReference type="Pfam" id="PF00096">
    <property type="entry name" value="zf-C2H2"/>
    <property type="match status" value="1"/>
</dbReference>
<dbReference type="VEuPathDB" id="FungiDB:LCOR_06256.1"/>
<feature type="domain" description="C2H2-type" evidence="11">
    <location>
        <begin position="449"/>
        <end position="478"/>
    </location>
</feature>
<gene>
    <name evidence="12" type="ORF">LCOR_06256.1</name>
</gene>
<dbReference type="OrthoDB" id="654211at2759"/>
<evidence type="ECO:0000313" key="12">
    <source>
        <dbReference type="EMBL" id="CDH55071.1"/>
    </source>
</evidence>
<proteinExistence type="inferred from homology"/>
<dbReference type="GO" id="GO:0008270">
    <property type="term" value="F:zinc ion binding"/>
    <property type="evidence" value="ECO:0007669"/>
    <property type="project" value="UniProtKB-KW"/>
</dbReference>
<keyword evidence="3" id="KW-0479">Metal-binding</keyword>
<keyword evidence="8" id="KW-0539">Nucleus</keyword>
<evidence type="ECO:0000256" key="9">
    <source>
        <dbReference type="PROSITE-ProRule" id="PRU00042"/>
    </source>
</evidence>
<evidence type="ECO:0000256" key="8">
    <source>
        <dbReference type="ARBA" id="ARBA00023242"/>
    </source>
</evidence>
<feature type="compositionally biased region" description="Basic and acidic residues" evidence="10">
    <location>
        <begin position="369"/>
        <end position="379"/>
    </location>
</feature>
<evidence type="ECO:0000256" key="10">
    <source>
        <dbReference type="SAM" id="MobiDB-lite"/>
    </source>
</evidence>
<evidence type="ECO:0000256" key="6">
    <source>
        <dbReference type="ARBA" id="ARBA00022833"/>
    </source>
</evidence>
<dbReference type="STRING" id="1263082.A0A068S1I4"/>
<reference evidence="12" key="1">
    <citation type="submission" date="2013-08" db="EMBL/GenBank/DDBJ databases">
        <title>Gene expansion shapes genome architecture in the human pathogen Lichtheimia corymbifera: an evolutionary genomics analysis in the ancient terrestrial Mucorales (Mucoromycotina).</title>
        <authorList>
            <person name="Schwartze V.U."/>
            <person name="Winter S."/>
            <person name="Shelest E."/>
            <person name="Marcet-Houben M."/>
            <person name="Horn F."/>
            <person name="Wehner S."/>
            <person name="Hoffmann K."/>
            <person name="Riege K."/>
            <person name="Sammeth M."/>
            <person name="Nowrousian M."/>
            <person name="Valiante V."/>
            <person name="Linde J."/>
            <person name="Jacobsen I.D."/>
            <person name="Marz M."/>
            <person name="Brakhage A.A."/>
            <person name="Gabaldon T."/>
            <person name="Bocker S."/>
            <person name="Voigt K."/>
        </authorList>
    </citation>
    <scope>NUCLEOTIDE SEQUENCE [LARGE SCALE GENOMIC DNA]</scope>
    <source>
        <strain evidence="12">FSU 9682</strain>
    </source>
</reference>
<feature type="domain" description="C2H2-type" evidence="11">
    <location>
        <begin position="383"/>
        <end position="413"/>
    </location>
</feature>
<sequence>MQNQQLVFAAVMASSNGQQQEAPELAMFNPSSEPDRAVSLNVQQQQQQQQQLPDAAHNHLLQQQNAISFSTVSQANMTAPSANMYSDSMIMAQAPPHTDGIVDPSFAWVNDMLQGNVQDNPFNTTFNQQGQQQQQPDQQMFMQTMIQTHATSSATQSIAPPPPTAVASNIHHMDQSSFTSQPTPTTSASIIMDTPNKKRRTMPAVSHPSQPNTDHQDLRINSLGNEQRTNAADQLSNASTTPEGTLSPATPSLLAIDEKNQRRPPSRRPPIHHTVSAPSTSTDISNVGATITNTTSNITTTTTTAATTTTNPTTSSLSCPKEYASMTRQELIARLVELEQEKRTSSLQSSPVTPEPDAAAQQRSNDQGRQQETDHEESSNEEIKCLWKDCGQEFNQVHELTSHLRDVHVGSGKPNYRCEWIGCPRNDKPFMKRHKMHTHLRTHTGERPFVCSHPGCTKRFPRPDSLTTHIKTHATSRPHICSFPGCEKAYLHVRSLKKHEQSHKPPYSIAGTMPVASYPTSMHSSQQPLPAPSPPDSIQQQPQQHTPSFVPITQSSFIDQHTNGQLQM</sequence>
<keyword evidence="5 9" id="KW-0863">Zinc-finger</keyword>
<keyword evidence="6" id="KW-0862">Zinc</keyword>
<evidence type="ECO:0000256" key="2">
    <source>
        <dbReference type="ARBA" id="ARBA00010831"/>
    </source>
</evidence>
<feature type="domain" description="C2H2-type" evidence="11">
    <location>
        <begin position="416"/>
        <end position="448"/>
    </location>
</feature>
<feature type="domain" description="C2H2-type" evidence="11">
    <location>
        <begin position="479"/>
        <end position="508"/>
    </location>
</feature>
<dbReference type="GO" id="GO:0005634">
    <property type="term" value="C:nucleus"/>
    <property type="evidence" value="ECO:0007669"/>
    <property type="project" value="UniProtKB-SubCell"/>
</dbReference>
<evidence type="ECO:0000259" key="11">
    <source>
        <dbReference type="PROSITE" id="PS50157"/>
    </source>
</evidence>
<dbReference type="Pfam" id="PF23561">
    <property type="entry name" value="zf-C2H2_15"/>
    <property type="match status" value="1"/>
</dbReference>
<dbReference type="GO" id="GO:0000978">
    <property type="term" value="F:RNA polymerase II cis-regulatory region sequence-specific DNA binding"/>
    <property type="evidence" value="ECO:0007669"/>
    <property type="project" value="TreeGrafter"/>
</dbReference>
<dbReference type="SMART" id="SM00355">
    <property type="entry name" value="ZnF_C2H2"/>
    <property type="match status" value="4"/>
</dbReference>
<dbReference type="Gene3D" id="3.30.160.60">
    <property type="entry name" value="Classic Zinc Finger"/>
    <property type="match status" value="4"/>
</dbReference>
<comment type="similarity">
    <text evidence="2">Belongs to the GLI C2H2-type zinc-finger protein family.</text>
</comment>
<keyword evidence="4" id="KW-0677">Repeat</keyword>
<evidence type="ECO:0000256" key="7">
    <source>
        <dbReference type="ARBA" id="ARBA00023125"/>
    </source>
</evidence>
<feature type="compositionally biased region" description="Basic residues" evidence="10">
    <location>
        <begin position="262"/>
        <end position="271"/>
    </location>
</feature>
<dbReference type="EMBL" id="CBTN010000027">
    <property type="protein sequence ID" value="CDH55071.1"/>
    <property type="molecule type" value="Genomic_DNA"/>
</dbReference>
<dbReference type="GO" id="GO:0000981">
    <property type="term" value="F:DNA-binding transcription factor activity, RNA polymerase II-specific"/>
    <property type="evidence" value="ECO:0007669"/>
    <property type="project" value="TreeGrafter"/>
</dbReference>
<dbReference type="PANTHER" id="PTHR45718:SF8">
    <property type="entry name" value="GLIS FAMILY ZINC FINGER 2"/>
    <property type="match status" value="1"/>
</dbReference>
<dbReference type="FunFam" id="3.30.160.60:FF:000125">
    <property type="entry name" value="Putative zinc finger protein 143"/>
    <property type="match status" value="1"/>
</dbReference>
<dbReference type="InterPro" id="IPR056436">
    <property type="entry name" value="Znf-C2H2_ZIC1-5/GLI1-3-like"/>
</dbReference>
<dbReference type="InterPro" id="IPR036236">
    <property type="entry name" value="Znf_C2H2_sf"/>
</dbReference>
<dbReference type="PROSITE" id="PS50157">
    <property type="entry name" value="ZINC_FINGER_C2H2_2"/>
    <property type="match status" value="4"/>
</dbReference>
<dbReference type="PANTHER" id="PTHR45718">
    <property type="entry name" value="TRANSCRIPTIONAL ACTIVATOR CUBITUS INTERRUPTUS"/>
    <property type="match status" value="1"/>
</dbReference>
<evidence type="ECO:0000256" key="3">
    <source>
        <dbReference type="ARBA" id="ARBA00022723"/>
    </source>
</evidence>
<feature type="region of interest" description="Disordered" evidence="10">
    <location>
        <begin position="233"/>
        <end position="252"/>
    </location>
</feature>
<evidence type="ECO:0000256" key="5">
    <source>
        <dbReference type="ARBA" id="ARBA00022771"/>
    </source>
</evidence>
<keyword evidence="7" id="KW-0238">DNA-binding</keyword>
<dbReference type="InterPro" id="IPR043359">
    <property type="entry name" value="GLI-like"/>
</dbReference>
<evidence type="ECO:0000313" key="13">
    <source>
        <dbReference type="Proteomes" id="UP000027586"/>
    </source>
</evidence>
<protein>
    <submittedName>
        <fullName evidence="12">Cubitus interruptus</fullName>
    </submittedName>
</protein>
<name>A0A068S1I4_9FUNG</name>
<evidence type="ECO:0000256" key="1">
    <source>
        <dbReference type="ARBA" id="ARBA00004123"/>
    </source>
</evidence>
<feature type="compositionally biased region" description="Polar residues" evidence="10">
    <location>
        <begin position="233"/>
        <end position="250"/>
    </location>
</feature>
<feature type="region of interest" description="Disordered" evidence="10">
    <location>
        <begin position="500"/>
        <end position="547"/>
    </location>
</feature>
<accession>A0A068S1I4</accession>
<dbReference type="Proteomes" id="UP000027586">
    <property type="component" value="Unassembled WGS sequence"/>
</dbReference>
<organism evidence="12 13">
    <name type="scientific">Lichtheimia corymbifera JMRC:FSU:9682</name>
    <dbReference type="NCBI Taxonomy" id="1263082"/>
    <lineage>
        <taxon>Eukaryota</taxon>
        <taxon>Fungi</taxon>
        <taxon>Fungi incertae sedis</taxon>
        <taxon>Mucoromycota</taxon>
        <taxon>Mucoromycotina</taxon>
        <taxon>Mucoromycetes</taxon>
        <taxon>Mucorales</taxon>
        <taxon>Lichtheimiaceae</taxon>
        <taxon>Lichtheimia</taxon>
    </lineage>
</organism>
<evidence type="ECO:0000256" key="4">
    <source>
        <dbReference type="ARBA" id="ARBA00022737"/>
    </source>
</evidence>
<comment type="subcellular location">
    <subcellularLocation>
        <location evidence="1">Nucleus</location>
    </subcellularLocation>
</comment>
<dbReference type="SUPFAM" id="SSF57667">
    <property type="entry name" value="beta-beta-alpha zinc fingers"/>
    <property type="match status" value="3"/>
</dbReference>
<feature type="region of interest" description="Disordered" evidence="10">
    <location>
        <begin position="259"/>
        <end position="289"/>
    </location>
</feature>
<feature type="region of interest" description="Disordered" evidence="10">
    <location>
        <begin position="340"/>
        <end position="379"/>
    </location>
</feature>